<keyword evidence="1" id="KW-1133">Transmembrane helix</keyword>
<protein>
    <recommendedName>
        <fullName evidence="5">Secreted protein</fullName>
    </recommendedName>
</protein>
<feature type="signal peptide" evidence="2">
    <location>
        <begin position="1"/>
        <end position="16"/>
    </location>
</feature>
<keyword evidence="1" id="KW-0472">Membrane</keyword>
<gene>
    <name evidence="3" type="ORF">B0J11DRAFT_517551</name>
</gene>
<reference evidence="3" key="1">
    <citation type="journal article" date="2021" name="Nat. Commun.">
        <title>Genetic determinants of endophytism in the Arabidopsis root mycobiome.</title>
        <authorList>
            <person name="Mesny F."/>
            <person name="Miyauchi S."/>
            <person name="Thiergart T."/>
            <person name="Pickel B."/>
            <person name="Atanasova L."/>
            <person name="Karlsson M."/>
            <person name="Huettel B."/>
            <person name="Barry K.W."/>
            <person name="Haridas S."/>
            <person name="Chen C."/>
            <person name="Bauer D."/>
            <person name="Andreopoulos W."/>
            <person name="Pangilinan J."/>
            <person name="LaButti K."/>
            <person name="Riley R."/>
            <person name="Lipzen A."/>
            <person name="Clum A."/>
            <person name="Drula E."/>
            <person name="Henrissat B."/>
            <person name="Kohler A."/>
            <person name="Grigoriev I.V."/>
            <person name="Martin F.M."/>
            <person name="Hacquard S."/>
        </authorList>
    </citation>
    <scope>NUCLEOTIDE SEQUENCE</scope>
    <source>
        <strain evidence="3">MPI-CAGE-CH-0243</strain>
    </source>
</reference>
<feature type="chain" id="PRO_5040347348" description="Secreted protein" evidence="2">
    <location>
        <begin position="17"/>
        <end position="145"/>
    </location>
</feature>
<keyword evidence="2" id="KW-0732">Signal</keyword>
<sequence>MTVLRWLTAWNGRVLAVANLGRAIAERTDDAHPLSLSVFLSSSSVGGRLPDYSVSSPSSIQHCAIGAAQVRIPTAMQSNPIPFLFLLLSRLVSPSAVIFPTRTLTVSRKRATDIPLCLLFVATSWLLACLPACAGSWPSTQVPRR</sequence>
<evidence type="ECO:0000256" key="1">
    <source>
        <dbReference type="SAM" id="Phobius"/>
    </source>
</evidence>
<accession>A0A9P9IYG2</accession>
<dbReference type="EMBL" id="JAGMWT010000002">
    <property type="protein sequence ID" value="KAH7135079.1"/>
    <property type="molecule type" value="Genomic_DNA"/>
</dbReference>
<proteinExistence type="predicted"/>
<keyword evidence="4" id="KW-1185">Reference proteome</keyword>
<organism evidence="3 4">
    <name type="scientific">Dendryphion nanum</name>
    <dbReference type="NCBI Taxonomy" id="256645"/>
    <lineage>
        <taxon>Eukaryota</taxon>
        <taxon>Fungi</taxon>
        <taxon>Dikarya</taxon>
        <taxon>Ascomycota</taxon>
        <taxon>Pezizomycotina</taxon>
        <taxon>Dothideomycetes</taxon>
        <taxon>Pleosporomycetidae</taxon>
        <taxon>Pleosporales</taxon>
        <taxon>Torulaceae</taxon>
        <taxon>Dendryphion</taxon>
    </lineage>
</organism>
<dbReference type="AlphaFoldDB" id="A0A9P9IYG2"/>
<keyword evidence="1" id="KW-0812">Transmembrane</keyword>
<evidence type="ECO:0000313" key="3">
    <source>
        <dbReference type="EMBL" id="KAH7135079.1"/>
    </source>
</evidence>
<feature type="transmembrane region" description="Helical" evidence="1">
    <location>
        <begin position="116"/>
        <end position="137"/>
    </location>
</feature>
<dbReference type="Proteomes" id="UP000700596">
    <property type="component" value="Unassembled WGS sequence"/>
</dbReference>
<evidence type="ECO:0000313" key="4">
    <source>
        <dbReference type="Proteomes" id="UP000700596"/>
    </source>
</evidence>
<evidence type="ECO:0008006" key="5">
    <source>
        <dbReference type="Google" id="ProtNLM"/>
    </source>
</evidence>
<comment type="caution">
    <text evidence="3">The sequence shown here is derived from an EMBL/GenBank/DDBJ whole genome shotgun (WGS) entry which is preliminary data.</text>
</comment>
<name>A0A9P9IYG2_9PLEO</name>
<evidence type="ECO:0000256" key="2">
    <source>
        <dbReference type="SAM" id="SignalP"/>
    </source>
</evidence>